<dbReference type="GO" id="GO:0046872">
    <property type="term" value="F:metal ion binding"/>
    <property type="evidence" value="ECO:0007669"/>
    <property type="project" value="TreeGrafter"/>
</dbReference>
<dbReference type="RefSeq" id="WP_124026398.1">
    <property type="nucleotide sequence ID" value="NZ_JBHRSN010000005.1"/>
</dbReference>
<name>A0A3N5Y339_9ALTE</name>
<dbReference type="AlphaFoldDB" id="A0A3N5Y339"/>
<evidence type="ECO:0000256" key="2">
    <source>
        <dbReference type="ARBA" id="ARBA00008772"/>
    </source>
</evidence>
<keyword evidence="5 8" id="KW-0547">Nucleotide-binding</keyword>
<evidence type="ECO:0000256" key="7">
    <source>
        <dbReference type="ARBA" id="ARBA00048819"/>
    </source>
</evidence>
<evidence type="ECO:0000313" key="11">
    <source>
        <dbReference type="EMBL" id="RPJ68397.1"/>
    </source>
</evidence>
<evidence type="ECO:0000256" key="6">
    <source>
        <dbReference type="ARBA" id="ARBA00022840"/>
    </source>
</evidence>
<evidence type="ECO:0000259" key="10">
    <source>
        <dbReference type="Pfam" id="PF04262"/>
    </source>
</evidence>
<feature type="domain" description="Glutamate--cysteine ligase" evidence="10">
    <location>
        <begin position="13"/>
        <end position="385"/>
    </location>
</feature>
<keyword evidence="3 8" id="KW-0436">Ligase</keyword>
<dbReference type="GO" id="GO:0005829">
    <property type="term" value="C:cytosol"/>
    <property type="evidence" value="ECO:0007669"/>
    <property type="project" value="TreeGrafter"/>
</dbReference>
<reference evidence="11 12" key="1">
    <citation type="submission" date="2018-11" db="EMBL/GenBank/DDBJ databases">
        <authorList>
            <person name="Ye M.-Q."/>
            <person name="Du Z.-J."/>
        </authorList>
    </citation>
    <scope>NUCLEOTIDE SEQUENCE [LARGE SCALE GENOMIC DNA]</scope>
    <source>
        <strain evidence="11 12">U0105</strain>
    </source>
</reference>
<proteinExistence type="inferred from homology"/>
<dbReference type="InterPro" id="IPR006334">
    <property type="entry name" value="Glut_cys_ligase"/>
</dbReference>
<evidence type="ECO:0000256" key="9">
    <source>
        <dbReference type="RuleBase" id="RU004391"/>
    </source>
</evidence>
<comment type="caution">
    <text evidence="11">The sequence shown here is derived from an EMBL/GenBank/DDBJ whole genome shotgun (WGS) entry which is preliminary data.</text>
</comment>
<accession>A0A3N5Y339</accession>
<dbReference type="NCBIfam" id="TIGR01434">
    <property type="entry name" value="glu_cys_ligase"/>
    <property type="match status" value="1"/>
</dbReference>
<keyword evidence="6 8" id="KW-0067">ATP-binding</keyword>
<dbReference type="InterPro" id="IPR007370">
    <property type="entry name" value="Glu_cys_ligase"/>
</dbReference>
<dbReference type="SUPFAM" id="SSF55931">
    <property type="entry name" value="Glutamine synthetase/guanido kinase"/>
    <property type="match status" value="1"/>
</dbReference>
<comment type="catalytic activity">
    <reaction evidence="7 8 9">
        <text>L-cysteine + L-glutamate + ATP = gamma-L-glutamyl-L-cysteine + ADP + phosphate + H(+)</text>
        <dbReference type="Rhea" id="RHEA:13285"/>
        <dbReference type="ChEBI" id="CHEBI:15378"/>
        <dbReference type="ChEBI" id="CHEBI:29985"/>
        <dbReference type="ChEBI" id="CHEBI:30616"/>
        <dbReference type="ChEBI" id="CHEBI:35235"/>
        <dbReference type="ChEBI" id="CHEBI:43474"/>
        <dbReference type="ChEBI" id="CHEBI:58173"/>
        <dbReference type="ChEBI" id="CHEBI:456216"/>
        <dbReference type="EC" id="6.3.2.2"/>
    </reaction>
</comment>
<dbReference type="GO" id="GO:0004357">
    <property type="term" value="F:glutamate-cysteine ligase activity"/>
    <property type="evidence" value="ECO:0007669"/>
    <property type="project" value="UniProtKB-UniRule"/>
</dbReference>
<dbReference type="Gene3D" id="3.30.590.20">
    <property type="match status" value="1"/>
</dbReference>
<evidence type="ECO:0000256" key="8">
    <source>
        <dbReference type="HAMAP-Rule" id="MF_00578"/>
    </source>
</evidence>
<comment type="similarity">
    <text evidence="2 8">Belongs to the glutamate--cysteine ligase type 1 family. Type 1 subfamily.</text>
</comment>
<gene>
    <name evidence="8" type="primary">gshA</name>
    <name evidence="11" type="ORF">DRW07_03025</name>
</gene>
<comment type="pathway">
    <text evidence="1 8 9">Sulfur metabolism; glutathione biosynthesis; glutathione from L-cysteine and L-glutamate: step 1/2.</text>
</comment>
<dbReference type="InterPro" id="IPR014746">
    <property type="entry name" value="Gln_synth/guanido_kin_cat_dom"/>
</dbReference>
<dbReference type="GO" id="GO:0006750">
    <property type="term" value="P:glutathione biosynthetic process"/>
    <property type="evidence" value="ECO:0007669"/>
    <property type="project" value="UniProtKB-UniRule"/>
</dbReference>
<dbReference type="EC" id="6.3.2.2" evidence="8"/>
<evidence type="ECO:0000256" key="3">
    <source>
        <dbReference type="ARBA" id="ARBA00022598"/>
    </source>
</evidence>
<dbReference type="UniPathway" id="UPA00142">
    <property type="reaction ID" value="UER00209"/>
</dbReference>
<dbReference type="Pfam" id="PF04262">
    <property type="entry name" value="Glu_cys_ligase"/>
    <property type="match status" value="1"/>
</dbReference>
<keyword evidence="12" id="KW-1185">Reference proteome</keyword>
<dbReference type="OrthoDB" id="9803907at2"/>
<dbReference type="PANTHER" id="PTHR38761:SF1">
    <property type="entry name" value="GLUTAMATE--CYSTEINE LIGASE"/>
    <property type="match status" value="1"/>
</dbReference>
<evidence type="ECO:0000313" key="12">
    <source>
        <dbReference type="Proteomes" id="UP000275281"/>
    </source>
</evidence>
<dbReference type="EMBL" id="RPOK01000001">
    <property type="protein sequence ID" value="RPJ68397.1"/>
    <property type="molecule type" value="Genomic_DNA"/>
</dbReference>
<evidence type="ECO:0000256" key="4">
    <source>
        <dbReference type="ARBA" id="ARBA00022684"/>
    </source>
</evidence>
<evidence type="ECO:0000256" key="1">
    <source>
        <dbReference type="ARBA" id="ARBA00005006"/>
    </source>
</evidence>
<protein>
    <recommendedName>
        <fullName evidence="8">Glutamate--cysteine ligase</fullName>
        <ecNumber evidence="8">6.3.2.2</ecNumber>
    </recommendedName>
    <alternativeName>
        <fullName evidence="8">Gamma-ECS</fullName>
        <shortName evidence="8">GCS</shortName>
    </alternativeName>
    <alternativeName>
        <fullName evidence="8">Gamma-glutamylcysteine synthetase</fullName>
    </alternativeName>
</protein>
<dbReference type="HAMAP" id="MF_00578">
    <property type="entry name" value="Glu_cys_ligase"/>
    <property type="match status" value="1"/>
</dbReference>
<keyword evidence="4 8" id="KW-0317">Glutathione biosynthesis</keyword>
<dbReference type="PANTHER" id="PTHR38761">
    <property type="entry name" value="GLUTAMATE--CYSTEINE LIGASE"/>
    <property type="match status" value="1"/>
</dbReference>
<sequence length="532" mass="60922">MTKPNATFQERLERLIAHQPYQALKEIKHGVEREALRINQNGSLALTGHPEKLGSALEHEYITTDFSESLLEFITPPESNTDKTLEQLADIHKFVNENIGDERLWPLSMPCYIDDENSIPLAFYGESNIAKMKRVYRVGLKNRYGSMMQVISGVHFNFSLPDTFWAIWGEVTGQPVDQDMVSAQYFSLLRNYRRYSWLIPYLYGASPAICGSFIKDKPHNLPFEKVGVGSYYLPHATSLRLSDLGYTNKEQAKLQICYNELDNYVALLREAMLTKSERFSQFASGEEGNWQQLSPNILQIENELYSSIRPKQPTQSMEKPTDALVRRGVNYIEVRALDVNPYSPVGINKTQFAFLDVFLLTCLIKPSMKLDSAGVQETQANFKSVVLEGRRPGLILQKDGQSFAMQVWAEQLFEEFRQTASLLDTANDTRRYTEAVDEEWDKVLDPSKTFSGRWLSNLLAHNKDNGELGLDLAEQYRAQLRDHNYVHLNSDMFKQQAAASLQSQREKEQIEDVPFDDFIKQYFAEAPAKKNA</sequence>
<dbReference type="Proteomes" id="UP000275281">
    <property type="component" value="Unassembled WGS sequence"/>
</dbReference>
<organism evidence="11 12">
    <name type="scientific">Alteromonas sediminis</name>
    <dbReference type="NCBI Taxonomy" id="2259342"/>
    <lineage>
        <taxon>Bacteria</taxon>
        <taxon>Pseudomonadati</taxon>
        <taxon>Pseudomonadota</taxon>
        <taxon>Gammaproteobacteria</taxon>
        <taxon>Alteromonadales</taxon>
        <taxon>Alteromonadaceae</taxon>
        <taxon>Alteromonas/Salinimonas group</taxon>
        <taxon>Alteromonas</taxon>
    </lineage>
</organism>
<evidence type="ECO:0000256" key="5">
    <source>
        <dbReference type="ARBA" id="ARBA00022741"/>
    </source>
</evidence>
<dbReference type="GO" id="GO:0005524">
    <property type="term" value="F:ATP binding"/>
    <property type="evidence" value="ECO:0007669"/>
    <property type="project" value="UniProtKB-KW"/>
</dbReference>